<evidence type="ECO:0000256" key="6">
    <source>
        <dbReference type="ARBA" id="ARBA00023012"/>
    </source>
</evidence>
<organism evidence="8 9">
    <name type="scientific">Dyella dinghuensis</name>
    <dbReference type="NCBI Taxonomy" id="1920169"/>
    <lineage>
        <taxon>Bacteria</taxon>
        <taxon>Pseudomonadati</taxon>
        <taxon>Pseudomonadota</taxon>
        <taxon>Gammaproteobacteria</taxon>
        <taxon>Lysobacterales</taxon>
        <taxon>Rhodanobacteraceae</taxon>
        <taxon>Dyella</taxon>
    </lineage>
</organism>
<evidence type="ECO:0000256" key="3">
    <source>
        <dbReference type="ARBA" id="ARBA00022553"/>
    </source>
</evidence>
<proteinExistence type="predicted"/>
<dbReference type="Gene3D" id="1.10.287.130">
    <property type="match status" value="1"/>
</dbReference>
<evidence type="ECO:0000256" key="5">
    <source>
        <dbReference type="ARBA" id="ARBA00022777"/>
    </source>
</evidence>
<dbReference type="PRINTS" id="PR00344">
    <property type="entry name" value="BCTRLSENSOR"/>
</dbReference>
<dbReference type="SUPFAM" id="SSF47384">
    <property type="entry name" value="Homodimeric domain of signal transducing histidine kinase"/>
    <property type="match status" value="1"/>
</dbReference>
<evidence type="ECO:0000256" key="4">
    <source>
        <dbReference type="ARBA" id="ARBA00022679"/>
    </source>
</evidence>
<protein>
    <recommendedName>
        <fullName evidence="2">histidine kinase</fullName>
        <ecNumber evidence="2">2.7.13.3</ecNumber>
    </recommendedName>
</protein>
<keyword evidence="4" id="KW-0808">Transferase</keyword>
<dbReference type="Proteomes" id="UP000267077">
    <property type="component" value="Unassembled WGS sequence"/>
</dbReference>
<evidence type="ECO:0000256" key="2">
    <source>
        <dbReference type="ARBA" id="ARBA00012438"/>
    </source>
</evidence>
<dbReference type="InterPro" id="IPR003594">
    <property type="entry name" value="HATPase_dom"/>
</dbReference>
<keyword evidence="6" id="KW-0902">Two-component regulatory system</keyword>
<dbReference type="SUPFAM" id="SSF55781">
    <property type="entry name" value="GAF domain-like"/>
    <property type="match status" value="1"/>
</dbReference>
<gene>
    <name evidence="8" type="ORF">EKH79_18060</name>
</gene>
<reference evidence="8 9" key="1">
    <citation type="submission" date="2018-12" db="EMBL/GenBank/DDBJ databases">
        <title>Dyella dinghuensis sp. nov. DHOA06 and Dyella choica sp. nov. 4M-K27, isolated from forest soil.</title>
        <authorList>
            <person name="Qiu L.-H."/>
            <person name="Gao Z.-H."/>
        </authorList>
    </citation>
    <scope>NUCLEOTIDE SEQUENCE [LARGE SCALE GENOMIC DNA]</scope>
    <source>
        <strain evidence="8 9">DHOA06</strain>
    </source>
</reference>
<dbReference type="Pfam" id="PF02518">
    <property type="entry name" value="HATPase_c"/>
    <property type="match status" value="1"/>
</dbReference>
<dbReference type="SMART" id="SM00388">
    <property type="entry name" value="HisKA"/>
    <property type="match status" value="1"/>
</dbReference>
<dbReference type="InterPro" id="IPR004358">
    <property type="entry name" value="Sig_transdc_His_kin-like_C"/>
</dbReference>
<evidence type="ECO:0000313" key="8">
    <source>
        <dbReference type="EMBL" id="RUL61537.1"/>
    </source>
</evidence>
<dbReference type="AlphaFoldDB" id="A0A3S0PE56"/>
<keyword evidence="5 8" id="KW-0418">Kinase</keyword>
<dbReference type="InterPro" id="IPR005467">
    <property type="entry name" value="His_kinase_dom"/>
</dbReference>
<dbReference type="InterPro" id="IPR036890">
    <property type="entry name" value="HATPase_C_sf"/>
</dbReference>
<comment type="catalytic activity">
    <reaction evidence="1">
        <text>ATP + protein L-histidine = ADP + protein N-phospho-L-histidine.</text>
        <dbReference type="EC" id="2.7.13.3"/>
    </reaction>
</comment>
<dbReference type="PANTHER" id="PTHR43711:SF1">
    <property type="entry name" value="HISTIDINE KINASE 1"/>
    <property type="match status" value="1"/>
</dbReference>
<name>A0A3S0PE56_9GAMM</name>
<evidence type="ECO:0000259" key="7">
    <source>
        <dbReference type="PROSITE" id="PS50109"/>
    </source>
</evidence>
<dbReference type="InterPro" id="IPR003018">
    <property type="entry name" value="GAF"/>
</dbReference>
<comment type="caution">
    <text evidence="8">The sequence shown here is derived from an EMBL/GenBank/DDBJ whole genome shotgun (WGS) entry which is preliminary data.</text>
</comment>
<keyword evidence="3" id="KW-0597">Phosphoprotein</keyword>
<dbReference type="SMART" id="SM00065">
    <property type="entry name" value="GAF"/>
    <property type="match status" value="1"/>
</dbReference>
<dbReference type="SUPFAM" id="SSF55874">
    <property type="entry name" value="ATPase domain of HSP90 chaperone/DNA topoisomerase II/histidine kinase"/>
    <property type="match status" value="1"/>
</dbReference>
<dbReference type="Gene3D" id="3.30.565.10">
    <property type="entry name" value="Histidine kinase-like ATPase, C-terminal domain"/>
    <property type="match status" value="1"/>
</dbReference>
<dbReference type="GO" id="GO:0000155">
    <property type="term" value="F:phosphorelay sensor kinase activity"/>
    <property type="evidence" value="ECO:0007669"/>
    <property type="project" value="InterPro"/>
</dbReference>
<keyword evidence="9" id="KW-1185">Reference proteome</keyword>
<dbReference type="EMBL" id="RYZR01000008">
    <property type="protein sequence ID" value="RUL61537.1"/>
    <property type="molecule type" value="Genomic_DNA"/>
</dbReference>
<dbReference type="OrthoDB" id="8807260at2"/>
<dbReference type="InterPro" id="IPR036097">
    <property type="entry name" value="HisK_dim/P_sf"/>
</dbReference>
<sequence>MSSPASDVQSISRIRAIPMILQVVTRITGMRFAAVARVTETTWTCCAAYDLIDFGLKPGDELKLETTICNEIREHHQPVVFGHASDHPTFSSHPTPKMYGFESYISIPIMLSNGEFFGTLCALDPHAADLDAPEIVESMELFAQLIALNLDTEERLISSRTALIAAHERAKLREHFIAVLGHDLRNPLASISIAAEVLESDLNDPRDLRKVGLIRGSCKRMLGLISDVLDFARGALGGGIDLSMDEADDLADELRQVAYEVDTAHPGHAVNMSMELTELVVCDRRRIGQLFSNLLINAITHGNPDTPVDVSIRSDKHHFELSVANSGPAIPKDIAKKLFEPFSRGERESSSKKSLGLGLYIAAEIAKAHDGKITVSSNQSEGTRFVFTMPNKASKKR</sequence>
<evidence type="ECO:0000313" key="9">
    <source>
        <dbReference type="Proteomes" id="UP000267077"/>
    </source>
</evidence>
<dbReference type="Pfam" id="PF00512">
    <property type="entry name" value="HisKA"/>
    <property type="match status" value="1"/>
</dbReference>
<dbReference type="PANTHER" id="PTHR43711">
    <property type="entry name" value="TWO-COMPONENT HISTIDINE KINASE"/>
    <property type="match status" value="1"/>
</dbReference>
<dbReference type="RefSeq" id="WP_126675245.1">
    <property type="nucleotide sequence ID" value="NZ_RYZR01000008.1"/>
</dbReference>
<accession>A0A3S0PE56</accession>
<evidence type="ECO:0000256" key="1">
    <source>
        <dbReference type="ARBA" id="ARBA00000085"/>
    </source>
</evidence>
<dbReference type="InterPro" id="IPR050736">
    <property type="entry name" value="Sensor_HK_Regulatory"/>
</dbReference>
<dbReference type="EC" id="2.7.13.3" evidence="2"/>
<feature type="domain" description="Histidine kinase" evidence="7">
    <location>
        <begin position="179"/>
        <end position="393"/>
    </location>
</feature>
<dbReference type="PROSITE" id="PS50109">
    <property type="entry name" value="HIS_KIN"/>
    <property type="match status" value="1"/>
</dbReference>
<dbReference type="InterPro" id="IPR029016">
    <property type="entry name" value="GAF-like_dom_sf"/>
</dbReference>
<dbReference type="Pfam" id="PF01590">
    <property type="entry name" value="GAF"/>
    <property type="match status" value="1"/>
</dbReference>
<dbReference type="InterPro" id="IPR003661">
    <property type="entry name" value="HisK_dim/P_dom"/>
</dbReference>
<dbReference type="Gene3D" id="3.30.450.40">
    <property type="match status" value="1"/>
</dbReference>
<dbReference type="CDD" id="cd00082">
    <property type="entry name" value="HisKA"/>
    <property type="match status" value="1"/>
</dbReference>
<dbReference type="SMART" id="SM00387">
    <property type="entry name" value="HATPase_c"/>
    <property type="match status" value="1"/>
</dbReference>